<reference evidence="5 6" key="1">
    <citation type="submission" date="2015-03" db="EMBL/GenBank/DDBJ databases">
        <authorList>
            <consortium name="Pathogen Informatics"/>
            <person name="Murphy D."/>
        </authorList>
    </citation>
    <scope>NUCLEOTIDE SEQUENCE [LARGE SCALE GENOMIC DNA]</scope>
    <source>
        <strain evidence="5 6">FE82747</strain>
    </source>
</reference>
<dbReference type="AlphaFoldDB" id="A0AA36LRD8"/>
<evidence type="ECO:0000259" key="4">
    <source>
        <dbReference type="Pfam" id="PF25967"/>
    </source>
</evidence>
<dbReference type="InterPro" id="IPR058627">
    <property type="entry name" value="MdtA-like_C"/>
</dbReference>
<dbReference type="Pfam" id="PF25967">
    <property type="entry name" value="RND-MFP_C"/>
    <property type="match status" value="1"/>
</dbReference>
<dbReference type="PANTHER" id="PTHR30469">
    <property type="entry name" value="MULTIDRUG RESISTANCE PROTEIN MDTA"/>
    <property type="match status" value="1"/>
</dbReference>
<evidence type="ECO:0000313" key="5">
    <source>
        <dbReference type="EMBL" id="CNH95401.1"/>
    </source>
</evidence>
<dbReference type="InterPro" id="IPR006143">
    <property type="entry name" value="RND_pump_MFP"/>
</dbReference>
<sequence length="420" mass="47950">MDIQIEKKKPTNINAKLIVFCTLLILIACVFYIIRLSTLQSTLLISREDVTFHTVQPEAYQETLITRAITVPKESIIVSSERGGKVIEIVKPAFERVVKGDVIVRLSNYDFMLETTSKMADITEQTNNLRNMKMRLEQDNRDTKVNLQEAQHQLEIISKNLARHQTLDKNSLIAKSEVEYQLDLFQHWKIKSEIFNQHNDANKQSIPAQFKHIEESIQLLGRMMKMIESGLEQLVITAPIDGTLSVLDIELGQQIKPGEKIAVIDNLTSYYFNAYFSEYYLDKIKPQSHIASQISGQDAPLFIESVSTIVENGQFKAKLIPVDETSLELKRGQSIEIHIPLQEKNNSVLLVPSESIISDKNGNSYLYVYQQKFDHAMKTKVEVKRRNAMKTEITSGLKAGECIVILPEKNSTEYNIVEFK</sequence>
<keyword evidence="3" id="KW-0812">Transmembrane</keyword>
<evidence type="ECO:0000256" key="1">
    <source>
        <dbReference type="ARBA" id="ARBA00009477"/>
    </source>
</evidence>
<dbReference type="Gene3D" id="2.40.420.20">
    <property type="match status" value="1"/>
</dbReference>
<feature type="transmembrane region" description="Helical" evidence="3">
    <location>
        <begin position="17"/>
        <end position="34"/>
    </location>
</feature>
<dbReference type="NCBIfam" id="TIGR01730">
    <property type="entry name" value="RND_mfp"/>
    <property type="match status" value="1"/>
</dbReference>
<organism evidence="5 6">
    <name type="scientific">Yersinia mollaretii</name>
    <dbReference type="NCBI Taxonomy" id="33060"/>
    <lineage>
        <taxon>Bacteria</taxon>
        <taxon>Pseudomonadati</taxon>
        <taxon>Pseudomonadota</taxon>
        <taxon>Gammaproteobacteria</taxon>
        <taxon>Enterobacterales</taxon>
        <taxon>Yersiniaceae</taxon>
        <taxon>Yersinia</taxon>
    </lineage>
</organism>
<feature type="domain" description="Multidrug resistance protein MdtA-like C-terminal permuted SH3" evidence="4">
    <location>
        <begin position="348"/>
        <end position="405"/>
    </location>
</feature>
<dbReference type="NCBIfam" id="NF038010">
    <property type="entry name" value="ABC_adapt_DarC"/>
    <property type="match status" value="1"/>
</dbReference>
<evidence type="ECO:0000256" key="3">
    <source>
        <dbReference type="SAM" id="Phobius"/>
    </source>
</evidence>
<dbReference type="EMBL" id="CQBM01000003">
    <property type="protein sequence ID" value="CNH95401.1"/>
    <property type="molecule type" value="Genomic_DNA"/>
</dbReference>
<keyword evidence="2" id="KW-0175">Coiled coil</keyword>
<evidence type="ECO:0000313" key="6">
    <source>
        <dbReference type="Proteomes" id="UP000040841"/>
    </source>
</evidence>
<accession>A0AA36LRD8</accession>
<keyword evidence="3" id="KW-1133">Transmembrane helix</keyword>
<name>A0AA36LRD8_YERMO</name>
<dbReference type="Gene3D" id="1.10.287.470">
    <property type="entry name" value="Helix hairpin bin"/>
    <property type="match status" value="1"/>
</dbReference>
<evidence type="ECO:0000256" key="2">
    <source>
        <dbReference type="SAM" id="Coils"/>
    </source>
</evidence>
<dbReference type="RefSeq" id="WP_049678456.1">
    <property type="nucleotide sequence ID" value="NZ_CABMMJ010000003.1"/>
</dbReference>
<dbReference type="PROSITE" id="PS51257">
    <property type="entry name" value="PROKAR_LIPOPROTEIN"/>
    <property type="match status" value="1"/>
</dbReference>
<dbReference type="GO" id="GO:1990281">
    <property type="term" value="C:efflux pump complex"/>
    <property type="evidence" value="ECO:0007669"/>
    <property type="project" value="TreeGrafter"/>
</dbReference>
<dbReference type="Proteomes" id="UP000040841">
    <property type="component" value="Unassembled WGS sequence"/>
</dbReference>
<proteinExistence type="inferred from homology"/>
<gene>
    <name evidence="5" type="ORF">ERS008502_01793</name>
</gene>
<dbReference type="Gene3D" id="2.40.30.170">
    <property type="match status" value="1"/>
</dbReference>
<dbReference type="GO" id="GO:0015562">
    <property type="term" value="F:efflux transmembrane transporter activity"/>
    <property type="evidence" value="ECO:0007669"/>
    <property type="project" value="TreeGrafter"/>
</dbReference>
<feature type="coiled-coil region" evidence="2">
    <location>
        <begin position="119"/>
        <end position="167"/>
    </location>
</feature>
<keyword evidence="3" id="KW-0472">Membrane</keyword>
<comment type="caution">
    <text evidence="5">The sequence shown here is derived from an EMBL/GenBank/DDBJ whole genome shotgun (WGS) entry which is preliminary data.</text>
</comment>
<dbReference type="PANTHER" id="PTHR30469:SF33">
    <property type="entry name" value="SLR1207 PROTEIN"/>
    <property type="match status" value="1"/>
</dbReference>
<comment type="similarity">
    <text evidence="1">Belongs to the membrane fusion protein (MFP) (TC 8.A.1) family.</text>
</comment>
<protein>
    <submittedName>
        <fullName evidence="5">RND family efflux transporter MFP subunit</fullName>
    </submittedName>
</protein>
<dbReference type="Gene3D" id="2.40.50.100">
    <property type="match status" value="1"/>
</dbReference>